<keyword evidence="5" id="KW-0175">Coiled coil</keyword>
<dbReference type="SUPFAM" id="SSF48350">
    <property type="entry name" value="GTPase activation domain, GAP"/>
    <property type="match status" value="1"/>
</dbReference>
<feature type="region of interest" description="Disordered" evidence="6">
    <location>
        <begin position="135"/>
        <end position="173"/>
    </location>
</feature>
<dbReference type="InterPro" id="IPR002219">
    <property type="entry name" value="PKC_DAG/PE"/>
</dbReference>
<dbReference type="STRING" id="109895.A0A507E4J6"/>
<dbReference type="Pfam" id="PF00620">
    <property type="entry name" value="RhoGAP"/>
    <property type="match status" value="1"/>
</dbReference>
<dbReference type="SMART" id="SM00109">
    <property type="entry name" value="C1"/>
    <property type="match status" value="1"/>
</dbReference>
<dbReference type="PROSITE" id="PS50023">
    <property type="entry name" value="LIM_DOMAIN_2"/>
    <property type="match status" value="1"/>
</dbReference>
<proteinExistence type="predicted"/>
<name>A0A507E4J6_9FUNG</name>
<evidence type="ECO:0000256" key="6">
    <source>
        <dbReference type="SAM" id="MobiDB-lite"/>
    </source>
</evidence>
<keyword evidence="1" id="KW-0343">GTPase activation</keyword>
<dbReference type="PROSITE" id="PS50081">
    <property type="entry name" value="ZF_DAG_PE_2"/>
    <property type="match status" value="1"/>
</dbReference>
<dbReference type="AlphaFoldDB" id="A0A507E4J6"/>
<keyword evidence="2 4" id="KW-0479">Metal-binding</keyword>
<gene>
    <name evidence="10" type="ORF">PhCBS80983_g03210</name>
</gene>
<feature type="compositionally biased region" description="Polar residues" evidence="6">
    <location>
        <begin position="526"/>
        <end position="538"/>
    </location>
</feature>
<keyword evidence="3 4" id="KW-0862">Zinc</keyword>
<dbReference type="SMART" id="SM00324">
    <property type="entry name" value="RhoGAP"/>
    <property type="match status" value="1"/>
</dbReference>
<dbReference type="Pfam" id="PF00130">
    <property type="entry name" value="C1_1"/>
    <property type="match status" value="1"/>
</dbReference>
<evidence type="ECO:0000256" key="4">
    <source>
        <dbReference type="PROSITE-ProRule" id="PRU00125"/>
    </source>
</evidence>
<dbReference type="InterPro" id="IPR000198">
    <property type="entry name" value="RhoGAP_dom"/>
</dbReference>
<sequence>MADLSQQSSPVQCMGCGKDISSPNGDGLINFADSLFHTECFKCSKCDSLIDFENNVVLIGEDGKAVCVNCSFKCKLCGEPILEEAITTDEDTYHMACFRCAKCNRSIGDYSFFHADDKLWCTDCHAESVQKADGSNESLDSFRDIPPNDIASSRGRMASSDMKKEPSVASSLTSMPGISHEEYILQLERELEERSRQLSNTEATLIKFKSTSKKALEEFRQVNEAHQKECLRRQQAEAKMESLQSQMQTISRADTRRERTEENIERLNHEVQFLLSQRTAAQKDVEELTAKKETLSLEFGKLVANRHLSTEQLSTNEPDIDRTQEFTRELNQIKANFREEVSALQSQRDAIRTEVEDLRSQRDTLFNEITVLKDENKQLQANRERISEALIGSAEHLDAFEELQGRRGSIGGPRPGQYPEMEELERTVSMSDNIDIKPLPMPPPRTGRPMGPRGDSRGSDLGHPLPPSSSPSSGALRKSESAEQNLTAGGGGKKEKWTKDWKTNLKATTTKLKKAIPQKPPPAAHTSETNADSTSGNSLFGSGSGMFKLSAKKALSKSDGDLTRSGAPTPTKGDVCPSHAFSMHSYRSPRKCDFCGDKLWGKEMRCDGCGFHCHQKCASQVLGQCYATTAEYAPLNAPEPGAAAKEPSTFGVPLAKLLEQEGSDVPRVVIQCIYRKSGPLTQINRIIAAIDKGDELDLMGESHELDITAVTSVLKQFFRDLPEPLLTTALYKNWTDVVRSTEDQTVRMALVIDLLKQLPPAHLTTLAYLMLHLDRIQLHSAENLMTPTNLGVVFGPSLLRPAHQETLLDMAESSAKNSVVEFLVRNAKQLFNVDPASPPHTEPPPEAVPVAPAALQDFVSPNPEKVDEPAT</sequence>
<dbReference type="InterPro" id="IPR008936">
    <property type="entry name" value="Rho_GTPase_activation_prot"/>
</dbReference>
<evidence type="ECO:0000313" key="10">
    <source>
        <dbReference type="EMBL" id="TPX58307.1"/>
    </source>
</evidence>
<dbReference type="GO" id="GO:0007165">
    <property type="term" value="P:signal transduction"/>
    <property type="evidence" value="ECO:0007669"/>
    <property type="project" value="InterPro"/>
</dbReference>
<feature type="domain" description="Phorbol-ester/DAG-type" evidence="8">
    <location>
        <begin position="578"/>
        <end position="625"/>
    </location>
</feature>
<feature type="coiled-coil region" evidence="5">
    <location>
        <begin position="327"/>
        <end position="389"/>
    </location>
</feature>
<dbReference type="InterPro" id="IPR051854">
    <property type="entry name" value="Rho-type_GAP"/>
</dbReference>
<feature type="domain" description="LIM zinc-binding" evidence="7">
    <location>
        <begin position="72"/>
        <end position="131"/>
    </location>
</feature>
<keyword evidence="11" id="KW-1185">Reference proteome</keyword>
<feature type="coiled-coil region" evidence="5">
    <location>
        <begin position="184"/>
        <end position="298"/>
    </location>
</feature>
<dbReference type="SUPFAM" id="SSF57716">
    <property type="entry name" value="Glucocorticoid receptor-like (DNA-binding domain)"/>
    <property type="match status" value="2"/>
</dbReference>
<evidence type="ECO:0000313" key="11">
    <source>
        <dbReference type="Proteomes" id="UP000318582"/>
    </source>
</evidence>
<keyword evidence="4" id="KW-0440">LIM domain</keyword>
<evidence type="ECO:0000256" key="2">
    <source>
        <dbReference type="ARBA" id="ARBA00022723"/>
    </source>
</evidence>
<dbReference type="PANTHER" id="PTHR46075:SF2">
    <property type="entry name" value="RHO GTPASE ACTIVATING PROTEIN AT 5A, ISOFORM A"/>
    <property type="match status" value="1"/>
</dbReference>
<dbReference type="InterPro" id="IPR001781">
    <property type="entry name" value="Znf_LIM"/>
</dbReference>
<dbReference type="Proteomes" id="UP000318582">
    <property type="component" value="Unassembled WGS sequence"/>
</dbReference>
<dbReference type="GO" id="GO:0005096">
    <property type="term" value="F:GTPase activator activity"/>
    <property type="evidence" value="ECO:0007669"/>
    <property type="project" value="UniProtKB-KW"/>
</dbReference>
<evidence type="ECO:0008006" key="12">
    <source>
        <dbReference type="Google" id="ProtNLM"/>
    </source>
</evidence>
<dbReference type="PROSITE" id="PS50238">
    <property type="entry name" value="RHOGAP"/>
    <property type="match status" value="1"/>
</dbReference>
<evidence type="ECO:0000256" key="1">
    <source>
        <dbReference type="ARBA" id="ARBA00022468"/>
    </source>
</evidence>
<organism evidence="10 11">
    <name type="scientific">Powellomyces hirtus</name>
    <dbReference type="NCBI Taxonomy" id="109895"/>
    <lineage>
        <taxon>Eukaryota</taxon>
        <taxon>Fungi</taxon>
        <taxon>Fungi incertae sedis</taxon>
        <taxon>Chytridiomycota</taxon>
        <taxon>Chytridiomycota incertae sedis</taxon>
        <taxon>Chytridiomycetes</taxon>
        <taxon>Spizellomycetales</taxon>
        <taxon>Powellomycetaceae</taxon>
        <taxon>Powellomyces</taxon>
    </lineage>
</organism>
<dbReference type="SMART" id="SM00132">
    <property type="entry name" value="LIM"/>
    <property type="match status" value="2"/>
</dbReference>
<dbReference type="Gene3D" id="2.10.110.10">
    <property type="entry name" value="Cysteine Rich Protein"/>
    <property type="match status" value="2"/>
</dbReference>
<comment type="caution">
    <text evidence="10">The sequence shown here is derived from an EMBL/GenBank/DDBJ whole genome shotgun (WGS) entry which is preliminary data.</text>
</comment>
<dbReference type="PROSITE" id="PS00479">
    <property type="entry name" value="ZF_DAG_PE_1"/>
    <property type="match status" value="1"/>
</dbReference>
<dbReference type="CDD" id="cd08368">
    <property type="entry name" value="LIM"/>
    <property type="match status" value="1"/>
</dbReference>
<evidence type="ECO:0000259" key="9">
    <source>
        <dbReference type="PROSITE" id="PS50238"/>
    </source>
</evidence>
<evidence type="ECO:0000256" key="3">
    <source>
        <dbReference type="ARBA" id="ARBA00022833"/>
    </source>
</evidence>
<dbReference type="Gene3D" id="3.30.60.20">
    <property type="match status" value="1"/>
</dbReference>
<evidence type="ECO:0000259" key="7">
    <source>
        <dbReference type="PROSITE" id="PS50023"/>
    </source>
</evidence>
<dbReference type="EMBL" id="QEAQ01000038">
    <property type="protein sequence ID" value="TPX58307.1"/>
    <property type="molecule type" value="Genomic_DNA"/>
</dbReference>
<dbReference type="Pfam" id="PF00412">
    <property type="entry name" value="LIM"/>
    <property type="match status" value="2"/>
</dbReference>
<evidence type="ECO:0000259" key="8">
    <source>
        <dbReference type="PROSITE" id="PS50081"/>
    </source>
</evidence>
<evidence type="ECO:0000256" key="5">
    <source>
        <dbReference type="SAM" id="Coils"/>
    </source>
</evidence>
<dbReference type="InterPro" id="IPR046349">
    <property type="entry name" value="C1-like_sf"/>
</dbReference>
<dbReference type="PROSITE" id="PS00478">
    <property type="entry name" value="LIM_DOMAIN_1"/>
    <property type="match status" value="2"/>
</dbReference>
<feature type="region of interest" description="Disordered" evidence="6">
    <location>
        <begin position="431"/>
        <end position="538"/>
    </location>
</feature>
<accession>A0A507E4J6</accession>
<dbReference type="SUPFAM" id="SSF57889">
    <property type="entry name" value="Cysteine-rich domain"/>
    <property type="match status" value="1"/>
</dbReference>
<dbReference type="GO" id="GO:0046872">
    <property type="term" value="F:metal ion binding"/>
    <property type="evidence" value="ECO:0007669"/>
    <property type="project" value="UniProtKB-KW"/>
</dbReference>
<protein>
    <recommendedName>
        <fullName evidence="12">RhoGAP-domain-containing protein</fullName>
    </recommendedName>
</protein>
<reference evidence="10 11" key="1">
    <citation type="journal article" date="2019" name="Sci. Rep.">
        <title>Comparative genomics of chytrid fungi reveal insights into the obligate biotrophic and pathogenic lifestyle of Synchytrium endobioticum.</title>
        <authorList>
            <person name="van de Vossenberg B.T.L.H."/>
            <person name="Warris S."/>
            <person name="Nguyen H.D.T."/>
            <person name="van Gent-Pelzer M.P.E."/>
            <person name="Joly D.L."/>
            <person name="van de Geest H.C."/>
            <person name="Bonants P.J.M."/>
            <person name="Smith D.S."/>
            <person name="Levesque C.A."/>
            <person name="van der Lee T.A.J."/>
        </authorList>
    </citation>
    <scope>NUCLEOTIDE SEQUENCE [LARGE SCALE GENOMIC DNA]</scope>
    <source>
        <strain evidence="10 11">CBS 809.83</strain>
    </source>
</reference>
<dbReference type="PANTHER" id="PTHR46075">
    <property type="entry name" value="CHIMERIN FAMILY MEMBER"/>
    <property type="match status" value="1"/>
</dbReference>
<dbReference type="Gene3D" id="1.10.555.10">
    <property type="entry name" value="Rho GTPase activation protein"/>
    <property type="match status" value="1"/>
</dbReference>
<feature type="compositionally biased region" description="Basic and acidic residues" evidence="6">
    <location>
        <begin position="492"/>
        <end position="503"/>
    </location>
</feature>
<feature type="domain" description="Rho-GAP" evidence="9">
    <location>
        <begin position="633"/>
        <end position="831"/>
    </location>
</feature>